<dbReference type="PANTHER" id="PTHR23510:SF3">
    <property type="entry name" value="MAJOR FACILITATOR SUPERFAMILY DOMAIN-CONTAINING PROTEIN 8"/>
    <property type="match status" value="1"/>
</dbReference>
<keyword evidence="3 6" id="KW-0812">Transmembrane</keyword>
<evidence type="ECO:0000256" key="2">
    <source>
        <dbReference type="ARBA" id="ARBA00022448"/>
    </source>
</evidence>
<dbReference type="EMBL" id="CASHTH010001720">
    <property type="protein sequence ID" value="CAI8018983.1"/>
    <property type="molecule type" value="Genomic_DNA"/>
</dbReference>
<reference evidence="7" key="1">
    <citation type="submission" date="2023-03" db="EMBL/GenBank/DDBJ databases">
        <authorList>
            <person name="Steffen K."/>
            <person name="Cardenas P."/>
        </authorList>
    </citation>
    <scope>NUCLEOTIDE SEQUENCE</scope>
</reference>
<keyword evidence="5 6" id="KW-0472">Membrane</keyword>
<proteinExistence type="predicted"/>
<gene>
    <name evidence="7" type="ORF">GBAR_LOCUS11454</name>
</gene>
<dbReference type="GO" id="GO:0012505">
    <property type="term" value="C:endomembrane system"/>
    <property type="evidence" value="ECO:0007669"/>
    <property type="project" value="UniProtKB-SubCell"/>
</dbReference>
<feature type="transmembrane region" description="Helical" evidence="6">
    <location>
        <begin position="208"/>
        <end position="227"/>
    </location>
</feature>
<evidence type="ECO:0000256" key="4">
    <source>
        <dbReference type="ARBA" id="ARBA00022989"/>
    </source>
</evidence>
<evidence type="ECO:0000313" key="8">
    <source>
        <dbReference type="Proteomes" id="UP001174909"/>
    </source>
</evidence>
<keyword evidence="8" id="KW-1185">Reference proteome</keyword>
<feature type="transmembrane region" description="Helical" evidence="6">
    <location>
        <begin position="302"/>
        <end position="320"/>
    </location>
</feature>
<evidence type="ECO:0000256" key="5">
    <source>
        <dbReference type="ARBA" id="ARBA00023136"/>
    </source>
</evidence>
<comment type="caution">
    <text evidence="7">The sequence shown here is derived from an EMBL/GenBank/DDBJ whole genome shotgun (WGS) entry which is preliminary data.</text>
</comment>
<evidence type="ECO:0000313" key="7">
    <source>
        <dbReference type="EMBL" id="CAI8018983.1"/>
    </source>
</evidence>
<organism evidence="7 8">
    <name type="scientific">Geodia barretti</name>
    <name type="common">Barrett's horny sponge</name>
    <dbReference type="NCBI Taxonomy" id="519541"/>
    <lineage>
        <taxon>Eukaryota</taxon>
        <taxon>Metazoa</taxon>
        <taxon>Porifera</taxon>
        <taxon>Demospongiae</taxon>
        <taxon>Heteroscleromorpha</taxon>
        <taxon>Tetractinellida</taxon>
        <taxon>Astrophorina</taxon>
        <taxon>Geodiidae</taxon>
        <taxon>Geodia</taxon>
    </lineage>
</organism>
<dbReference type="GO" id="GO:0005765">
    <property type="term" value="C:lysosomal membrane"/>
    <property type="evidence" value="ECO:0007669"/>
    <property type="project" value="TreeGrafter"/>
</dbReference>
<feature type="transmembrane region" description="Helical" evidence="6">
    <location>
        <begin position="448"/>
        <end position="470"/>
    </location>
</feature>
<keyword evidence="4 6" id="KW-1133">Transmembrane helix</keyword>
<dbReference type="Pfam" id="PF07690">
    <property type="entry name" value="MFS_1"/>
    <property type="match status" value="1"/>
</dbReference>
<comment type="subcellular location">
    <subcellularLocation>
        <location evidence="1">Endomembrane system</location>
        <topology evidence="1">Multi-pass membrane protein</topology>
    </subcellularLocation>
</comment>
<feature type="transmembrane region" description="Helical" evidence="6">
    <location>
        <begin position="482"/>
        <end position="501"/>
    </location>
</feature>
<sequence length="587" mass="63784">MMCWSRARRNLEESFPHHNMVLVLLFQLLAISAYAILTPSLYKFITTPKTRPDELNCAENGTRFWPGLGRSDSDYALVLTSYPLFEVATTPLAGALLHRLPYSITITVFIIVYVAGGVVYSLARSLWVAFVGFGLFGMGSALASVTVHTYMGEMGTVMDQIRKKQGKKPRKYILYVAFSFVVNGGFLPALAMNSIIAQFDVNPYHWPGWAQASLSASVGLLTLLFFVETRSLSQAKTSCSNAVSCLAGIKLEAQLQTKCSKLASYMFLCGCGFLGGMMFTIVSALAPPVLSDQFGFDVENTSHYLLVMSSAYLISSILQLAAKCARIDNRKILGLGIIFAMAGSVMFGDWQAVHNDPCHFPPTSNSTANSFPSSTLYTSGENATDALCLGDSVTNSSYLQGLVQSCEDLSSSSNECFWNRQSRVTSTYCYTCLGVCLSLQKSQNIYQLSMGVMLLSISAGFLFVFSSAVVSDVASVKSQGKVVSSVIGSGSLARCISPLWFIKSYEMTSRHSYFAMAITAGYALVLLICLAALFKNLAPRDRGSALSATSKFHSYPVDQDPTGSGEIAEVQDDDDLENQTFPFETTV</sequence>
<accession>A0AA35WF07</accession>
<dbReference type="InterPro" id="IPR036259">
    <property type="entry name" value="MFS_trans_sf"/>
</dbReference>
<dbReference type="Gene3D" id="1.20.1250.20">
    <property type="entry name" value="MFS general substrate transporter like domains"/>
    <property type="match status" value="2"/>
</dbReference>
<evidence type="ECO:0000256" key="6">
    <source>
        <dbReference type="SAM" id="Phobius"/>
    </source>
</evidence>
<evidence type="ECO:0000256" key="1">
    <source>
        <dbReference type="ARBA" id="ARBA00004127"/>
    </source>
</evidence>
<dbReference type="SUPFAM" id="SSF103473">
    <property type="entry name" value="MFS general substrate transporter"/>
    <property type="match status" value="2"/>
</dbReference>
<dbReference type="InterPro" id="IPR051068">
    <property type="entry name" value="MFS_Domain-Containing_Protein"/>
</dbReference>
<dbReference type="InterPro" id="IPR011701">
    <property type="entry name" value="MFS"/>
</dbReference>
<feature type="transmembrane region" description="Helical" evidence="6">
    <location>
        <begin position="129"/>
        <end position="151"/>
    </location>
</feature>
<name>A0AA35WF07_GEOBA</name>
<dbReference type="CDD" id="cd06174">
    <property type="entry name" value="MFS"/>
    <property type="match status" value="1"/>
</dbReference>
<feature type="transmembrane region" description="Helical" evidence="6">
    <location>
        <begin position="265"/>
        <end position="290"/>
    </location>
</feature>
<dbReference type="Proteomes" id="UP001174909">
    <property type="component" value="Unassembled WGS sequence"/>
</dbReference>
<protein>
    <submittedName>
        <fullName evidence="7">Uncharacterized protein</fullName>
    </submittedName>
</protein>
<feature type="transmembrane region" description="Helical" evidence="6">
    <location>
        <begin position="172"/>
        <end position="196"/>
    </location>
</feature>
<feature type="transmembrane region" description="Helical" evidence="6">
    <location>
        <begin position="75"/>
        <end position="97"/>
    </location>
</feature>
<feature type="transmembrane region" description="Helical" evidence="6">
    <location>
        <begin position="513"/>
        <end position="534"/>
    </location>
</feature>
<dbReference type="GO" id="GO:0022857">
    <property type="term" value="F:transmembrane transporter activity"/>
    <property type="evidence" value="ECO:0007669"/>
    <property type="project" value="InterPro"/>
</dbReference>
<dbReference type="PANTHER" id="PTHR23510">
    <property type="entry name" value="INNER MEMBRANE TRANSPORT PROTEIN YAJR"/>
    <property type="match status" value="1"/>
</dbReference>
<feature type="transmembrane region" description="Helical" evidence="6">
    <location>
        <begin position="332"/>
        <end position="353"/>
    </location>
</feature>
<evidence type="ECO:0000256" key="3">
    <source>
        <dbReference type="ARBA" id="ARBA00022692"/>
    </source>
</evidence>
<dbReference type="AlphaFoldDB" id="A0AA35WF07"/>
<feature type="transmembrane region" description="Helical" evidence="6">
    <location>
        <begin position="104"/>
        <end position="123"/>
    </location>
</feature>
<keyword evidence="2" id="KW-0813">Transport</keyword>